<name>A0A0D6P5Q1_9PROT</name>
<dbReference type="OrthoDB" id="7258832at2"/>
<dbReference type="AlphaFoldDB" id="A0A0D6P5Q1"/>
<evidence type="ECO:0000313" key="4">
    <source>
        <dbReference type="Proteomes" id="UP000032680"/>
    </source>
</evidence>
<keyword evidence="4" id="KW-1185">Reference proteome</keyword>
<feature type="region of interest" description="Disordered" evidence="1">
    <location>
        <begin position="200"/>
        <end position="221"/>
    </location>
</feature>
<evidence type="ECO:0000256" key="2">
    <source>
        <dbReference type="SAM" id="SignalP"/>
    </source>
</evidence>
<protein>
    <recommendedName>
        <fullName evidence="5">Glycine zipper domain-containing protein</fullName>
    </recommendedName>
</protein>
<dbReference type="Proteomes" id="UP000032680">
    <property type="component" value="Unassembled WGS sequence"/>
</dbReference>
<gene>
    <name evidence="3" type="ORF">Asru_0110_06</name>
</gene>
<evidence type="ECO:0000256" key="1">
    <source>
        <dbReference type="SAM" id="MobiDB-lite"/>
    </source>
</evidence>
<dbReference type="EMBL" id="BANB01000110">
    <property type="protein sequence ID" value="GAN76533.1"/>
    <property type="molecule type" value="Genomic_DNA"/>
</dbReference>
<sequence length="272" mass="28242">MAFLVAIGFATSSLSGCAGQGAAQLPVDPSDPCGQDRAALAQSRTYFTDQIVQGAVTGGAIGAIGGALIGAATGGGRGAAIGALAGGATGALVGGTSAYYNTMQQRYQDTATLARGINADLQRESAEMDHVNASFARLRECRFSVAQRIKYQVRTGQMSRDAALSALAFQQGMFAQEIQVARSYGVNMAKRDEQFATAANQLQQQGGYTSPSTGSHTYHHHHAAPTLTQQVVTNATESIPEKRTAFVDSVDQAERRSKVAFNLDTAGTGGAS</sequence>
<comment type="caution">
    <text evidence="3">The sequence shown here is derived from an EMBL/GenBank/DDBJ whole genome shotgun (WGS) entry which is preliminary data.</text>
</comment>
<feature type="compositionally biased region" description="Polar residues" evidence="1">
    <location>
        <begin position="200"/>
        <end position="216"/>
    </location>
</feature>
<evidence type="ECO:0000313" key="3">
    <source>
        <dbReference type="EMBL" id="GAN76533.1"/>
    </source>
</evidence>
<accession>A0A0D6P5Q1</accession>
<feature type="signal peptide" evidence="2">
    <location>
        <begin position="1"/>
        <end position="18"/>
    </location>
</feature>
<feature type="chain" id="PRO_5002309547" description="Glycine zipper domain-containing protein" evidence="2">
    <location>
        <begin position="19"/>
        <end position="272"/>
    </location>
</feature>
<reference evidence="3 4" key="1">
    <citation type="submission" date="2012-11" db="EMBL/GenBank/DDBJ databases">
        <title>Whole genome sequence of Acidisphaera rubrifaciens HS-AP3.</title>
        <authorList>
            <person name="Azuma Y."/>
            <person name="Higashiura N."/>
            <person name="Hirakawa H."/>
            <person name="Matsushita K."/>
        </authorList>
    </citation>
    <scope>NUCLEOTIDE SEQUENCE [LARGE SCALE GENOMIC DNA]</scope>
    <source>
        <strain evidence="3 4">HS-AP3</strain>
    </source>
</reference>
<evidence type="ECO:0008006" key="5">
    <source>
        <dbReference type="Google" id="ProtNLM"/>
    </source>
</evidence>
<proteinExistence type="predicted"/>
<keyword evidence="2" id="KW-0732">Signal</keyword>
<dbReference type="RefSeq" id="WP_048860356.1">
    <property type="nucleotide sequence ID" value="NZ_BANB01000110.1"/>
</dbReference>
<organism evidence="3 4">
    <name type="scientific">Acidisphaera rubrifaciens HS-AP3</name>
    <dbReference type="NCBI Taxonomy" id="1231350"/>
    <lineage>
        <taxon>Bacteria</taxon>
        <taxon>Pseudomonadati</taxon>
        <taxon>Pseudomonadota</taxon>
        <taxon>Alphaproteobacteria</taxon>
        <taxon>Acetobacterales</taxon>
        <taxon>Acetobacteraceae</taxon>
        <taxon>Acidisphaera</taxon>
    </lineage>
</organism>